<evidence type="ECO:0000313" key="1">
    <source>
        <dbReference type="EMBL" id="TYP66286.1"/>
    </source>
</evidence>
<dbReference type="OrthoDB" id="7006528at2"/>
<sequence length="284" mass="31948">MTAEGLRKTRREKYCGASDLKRIEVIGRDIWISCPRHQSITKTVDNILKLKDVEPAPCMLVCGEGGFGKTALINELKMSSKDRSEAIRFMSLADNPGMLKFSDLVMSALGVPILPGRATTRALLPPDIVKYVRQSNIRALIIDEMQSSLTVSRGEQERNLLLIKALSGAPYRLSIIAFGTSAAKNALSVDAQLSRRYEILELQRWTLDDEFRNFLASWENELPLREDSRLYRDDIAKTLLLHSNGVMDFVVKGVKWAAIQAVLTGEEKITKELIEKGFATRWSY</sequence>
<accession>A0A5S5BJ10</accession>
<gene>
    <name evidence="1" type="ORF">A9A72_121284</name>
</gene>
<dbReference type="Proteomes" id="UP000324282">
    <property type="component" value="Unassembled WGS sequence"/>
</dbReference>
<dbReference type="Gene3D" id="3.40.50.300">
    <property type="entry name" value="P-loop containing nucleotide triphosphate hydrolases"/>
    <property type="match status" value="1"/>
</dbReference>
<reference evidence="1 2" key="1">
    <citation type="submission" date="2019-07" db="EMBL/GenBank/DDBJ databases">
        <title>Deep subsurface shale carbon reservoir microbial communities from Ohio and West Virginia, USA.</title>
        <authorList>
            <person name="Wrighton K."/>
        </authorList>
    </citation>
    <scope>NUCLEOTIDE SEQUENCE [LARGE SCALE GENOMIC DNA]</scope>
    <source>
        <strain evidence="1 2">NP_8Ht</strain>
    </source>
</reference>
<protein>
    <submittedName>
        <fullName evidence="1">TniB protein</fullName>
    </submittedName>
</protein>
<dbReference type="EMBL" id="VNHQ01000011">
    <property type="protein sequence ID" value="TYP66286.1"/>
    <property type="molecule type" value="Genomic_DNA"/>
</dbReference>
<dbReference type="SUPFAM" id="SSF52540">
    <property type="entry name" value="P-loop containing nucleoside triphosphate hydrolases"/>
    <property type="match status" value="1"/>
</dbReference>
<dbReference type="InterPro" id="IPR027417">
    <property type="entry name" value="P-loop_NTPase"/>
</dbReference>
<proteinExistence type="predicted"/>
<dbReference type="InterPro" id="IPR008868">
    <property type="entry name" value="TniB"/>
</dbReference>
<dbReference type="RefSeq" id="WP_127839242.1">
    <property type="nucleotide sequence ID" value="NZ_JAMOIC010000016.1"/>
</dbReference>
<evidence type="ECO:0000313" key="2">
    <source>
        <dbReference type="Proteomes" id="UP000324282"/>
    </source>
</evidence>
<dbReference type="Pfam" id="PF05621">
    <property type="entry name" value="TniB"/>
    <property type="match status" value="1"/>
</dbReference>
<dbReference type="AlphaFoldDB" id="A0A5S5BJ10"/>
<organism evidence="1 2">
    <name type="scientific">Stutzerimonas stutzeri</name>
    <name type="common">Pseudomonas stutzeri</name>
    <dbReference type="NCBI Taxonomy" id="316"/>
    <lineage>
        <taxon>Bacteria</taxon>
        <taxon>Pseudomonadati</taxon>
        <taxon>Pseudomonadota</taxon>
        <taxon>Gammaproteobacteria</taxon>
        <taxon>Pseudomonadales</taxon>
        <taxon>Pseudomonadaceae</taxon>
        <taxon>Stutzerimonas</taxon>
    </lineage>
</organism>
<comment type="caution">
    <text evidence="1">The sequence shown here is derived from an EMBL/GenBank/DDBJ whole genome shotgun (WGS) entry which is preliminary data.</text>
</comment>
<name>A0A5S5BJ10_STUST</name>